<reference evidence="1 2" key="1">
    <citation type="submission" date="2021-01" db="EMBL/GenBank/DDBJ databases">
        <title>Whole genome shotgun sequence of Planotetraspora mira NBRC 15435.</title>
        <authorList>
            <person name="Komaki H."/>
            <person name="Tamura T."/>
        </authorList>
    </citation>
    <scope>NUCLEOTIDE SEQUENCE [LARGE SCALE GENOMIC DNA]</scope>
    <source>
        <strain evidence="1 2">NBRC 15435</strain>
    </source>
</reference>
<dbReference type="AlphaFoldDB" id="A0A8J3TSL9"/>
<organism evidence="1 2">
    <name type="scientific">Planotetraspora mira</name>
    <dbReference type="NCBI Taxonomy" id="58121"/>
    <lineage>
        <taxon>Bacteria</taxon>
        <taxon>Bacillati</taxon>
        <taxon>Actinomycetota</taxon>
        <taxon>Actinomycetes</taxon>
        <taxon>Streptosporangiales</taxon>
        <taxon>Streptosporangiaceae</taxon>
        <taxon>Planotetraspora</taxon>
    </lineage>
</organism>
<gene>
    <name evidence="1" type="ORF">Pmi06nite_57470</name>
</gene>
<evidence type="ECO:0000313" key="2">
    <source>
        <dbReference type="Proteomes" id="UP000650628"/>
    </source>
</evidence>
<protein>
    <submittedName>
        <fullName evidence="1">Uncharacterized protein</fullName>
    </submittedName>
</protein>
<dbReference type="Proteomes" id="UP000650628">
    <property type="component" value="Unassembled WGS sequence"/>
</dbReference>
<evidence type="ECO:0000313" key="1">
    <source>
        <dbReference type="EMBL" id="GII32305.1"/>
    </source>
</evidence>
<keyword evidence="2" id="KW-1185">Reference proteome</keyword>
<name>A0A8J3TSL9_9ACTN</name>
<comment type="caution">
    <text evidence="1">The sequence shown here is derived from an EMBL/GenBank/DDBJ whole genome shotgun (WGS) entry which is preliminary data.</text>
</comment>
<dbReference type="RefSeq" id="WP_203956207.1">
    <property type="nucleotide sequence ID" value="NZ_BOOO01000034.1"/>
</dbReference>
<proteinExistence type="predicted"/>
<dbReference type="EMBL" id="BOOO01000034">
    <property type="protein sequence ID" value="GII32305.1"/>
    <property type="molecule type" value="Genomic_DNA"/>
</dbReference>
<sequence>MQVNNNGPVFGQTNIDNSITLAQADLRVGLEQLKLLIGAGVLPESVGREVVGDMEAGLAQTGERAKNRLQVAGRRLREWVAIGGASADDVNKIWAVIAAISAAVGS</sequence>
<accession>A0A8J3TSL9</accession>